<dbReference type="AlphaFoldDB" id="A0A8S4SAR1"/>
<gene>
    <name evidence="1" type="primary">jg7256</name>
    <name evidence="1" type="ORF">PAEG_LOCUS22777</name>
</gene>
<organism evidence="1 2">
    <name type="scientific">Pararge aegeria aegeria</name>
    <dbReference type="NCBI Taxonomy" id="348720"/>
    <lineage>
        <taxon>Eukaryota</taxon>
        <taxon>Metazoa</taxon>
        <taxon>Ecdysozoa</taxon>
        <taxon>Arthropoda</taxon>
        <taxon>Hexapoda</taxon>
        <taxon>Insecta</taxon>
        <taxon>Pterygota</taxon>
        <taxon>Neoptera</taxon>
        <taxon>Endopterygota</taxon>
        <taxon>Lepidoptera</taxon>
        <taxon>Glossata</taxon>
        <taxon>Ditrysia</taxon>
        <taxon>Papilionoidea</taxon>
        <taxon>Nymphalidae</taxon>
        <taxon>Satyrinae</taxon>
        <taxon>Satyrini</taxon>
        <taxon>Parargina</taxon>
        <taxon>Pararge</taxon>
    </lineage>
</organism>
<name>A0A8S4SAR1_9NEOP</name>
<dbReference type="OrthoDB" id="10254570at2759"/>
<dbReference type="EMBL" id="CAKXAJ010026089">
    <property type="protein sequence ID" value="CAH2255204.1"/>
    <property type="molecule type" value="Genomic_DNA"/>
</dbReference>
<accession>A0A8S4SAR1</accession>
<protein>
    <submittedName>
        <fullName evidence="1">Jg7256 protein</fullName>
    </submittedName>
</protein>
<evidence type="ECO:0000313" key="2">
    <source>
        <dbReference type="Proteomes" id="UP000838756"/>
    </source>
</evidence>
<proteinExistence type="predicted"/>
<evidence type="ECO:0000313" key="1">
    <source>
        <dbReference type="EMBL" id="CAH2255204.1"/>
    </source>
</evidence>
<reference evidence="1" key="1">
    <citation type="submission" date="2022-03" db="EMBL/GenBank/DDBJ databases">
        <authorList>
            <person name="Lindestad O."/>
        </authorList>
    </citation>
    <scope>NUCLEOTIDE SEQUENCE</scope>
</reference>
<sequence>MAAPTRWTDVIKRVAGSRWIKRLRTVELGTPYKRPSSGRLSVDVMMMMIRSPSQHAVLVFSSGTSFSGGESHITSSCKGSNKDQSMLKTQERVFVLNSMSVYEYLRLRSSKYDTKGPDLTLGVQDIPSMWSGGITRWEAGQFPARQK</sequence>
<comment type="caution">
    <text evidence="1">The sequence shown here is derived from an EMBL/GenBank/DDBJ whole genome shotgun (WGS) entry which is preliminary data.</text>
</comment>
<dbReference type="Proteomes" id="UP000838756">
    <property type="component" value="Unassembled WGS sequence"/>
</dbReference>
<keyword evidence="2" id="KW-1185">Reference proteome</keyword>